<dbReference type="PANTHER" id="PTHR33336:SF15">
    <property type="entry name" value="ABM DOMAIN-CONTAINING PROTEIN"/>
    <property type="match status" value="1"/>
</dbReference>
<dbReference type="InterPro" id="IPR011008">
    <property type="entry name" value="Dimeric_a/b-barrel"/>
</dbReference>
<dbReference type="EMBL" id="BMQJ01000002">
    <property type="protein sequence ID" value="GGP86333.1"/>
    <property type="molecule type" value="Genomic_DNA"/>
</dbReference>
<dbReference type="RefSeq" id="WP_229811027.1">
    <property type="nucleotide sequence ID" value="NZ_BMQJ01000002.1"/>
</dbReference>
<feature type="compositionally biased region" description="Basic residues" evidence="1">
    <location>
        <begin position="123"/>
        <end position="138"/>
    </location>
</feature>
<accession>A0ABQ2QLR7</accession>
<reference evidence="4" key="1">
    <citation type="journal article" date="2019" name="Int. J. Syst. Evol. Microbiol.">
        <title>The Global Catalogue of Microorganisms (GCM) 10K type strain sequencing project: providing services to taxonomists for standard genome sequencing and annotation.</title>
        <authorList>
            <consortium name="The Broad Institute Genomics Platform"/>
            <consortium name="The Broad Institute Genome Sequencing Center for Infectious Disease"/>
            <person name="Wu L."/>
            <person name="Ma J."/>
        </authorList>
    </citation>
    <scope>NUCLEOTIDE SEQUENCE [LARGE SCALE GENOMIC DNA]</scope>
    <source>
        <strain evidence="4">JCM 3115</strain>
    </source>
</reference>
<dbReference type="InterPro" id="IPR007138">
    <property type="entry name" value="ABM_dom"/>
</dbReference>
<name>A0ABQ2QLR7_9ACTN</name>
<keyword evidence="4" id="KW-1185">Reference proteome</keyword>
<sequence>MPYVVQAVWTARDGEENAVADIIRLITPLSRREPGNLAYQAHVSVDDPRRFMIYERYVDAAAFEAHRASEHFQKHVVGDCLPASPPGRSSPTSPSTPEPPRPTTPGAAPPVAPWAALPDGSRRLSRRPHRSRLSRRGR</sequence>
<dbReference type="SUPFAM" id="SSF54909">
    <property type="entry name" value="Dimeric alpha+beta barrel"/>
    <property type="match status" value="1"/>
</dbReference>
<protein>
    <recommendedName>
        <fullName evidence="2">ABM domain-containing protein</fullName>
    </recommendedName>
</protein>
<proteinExistence type="predicted"/>
<feature type="region of interest" description="Disordered" evidence="1">
    <location>
        <begin position="77"/>
        <end position="138"/>
    </location>
</feature>
<dbReference type="InterPro" id="IPR050744">
    <property type="entry name" value="AI-2_Isomerase_LsrG"/>
</dbReference>
<dbReference type="Pfam" id="PF03992">
    <property type="entry name" value="ABM"/>
    <property type="match status" value="1"/>
</dbReference>
<evidence type="ECO:0000313" key="3">
    <source>
        <dbReference type="EMBL" id="GGP86333.1"/>
    </source>
</evidence>
<organism evidence="3 4">
    <name type="scientific">Streptosporangium pseudovulgare</name>
    <dbReference type="NCBI Taxonomy" id="35765"/>
    <lineage>
        <taxon>Bacteria</taxon>
        <taxon>Bacillati</taxon>
        <taxon>Actinomycetota</taxon>
        <taxon>Actinomycetes</taxon>
        <taxon>Streptosporangiales</taxon>
        <taxon>Streptosporangiaceae</taxon>
        <taxon>Streptosporangium</taxon>
    </lineage>
</organism>
<evidence type="ECO:0000313" key="4">
    <source>
        <dbReference type="Proteomes" id="UP000611554"/>
    </source>
</evidence>
<dbReference type="PROSITE" id="PS51725">
    <property type="entry name" value="ABM"/>
    <property type="match status" value="1"/>
</dbReference>
<comment type="caution">
    <text evidence="3">The sequence shown here is derived from an EMBL/GenBank/DDBJ whole genome shotgun (WGS) entry which is preliminary data.</text>
</comment>
<dbReference type="Proteomes" id="UP000611554">
    <property type="component" value="Unassembled WGS sequence"/>
</dbReference>
<evidence type="ECO:0000256" key="1">
    <source>
        <dbReference type="SAM" id="MobiDB-lite"/>
    </source>
</evidence>
<dbReference type="Gene3D" id="3.30.70.100">
    <property type="match status" value="1"/>
</dbReference>
<gene>
    <name evidence="3" type="ORF">GCM10010140_14770</name>
</gene>
<feature type="compositionally biased region" description="Pro residues" evidence="1">
    <location>
        <begin position="94"/>
        <end position="112"/>
    </location>
</feature>
<evidence type="ECO:0000259" key="2">
    <source>
        <dbReference type="PROSITE" id="PS51725"/>
    </source>
</evidence>
<dbReference type="PANTHER" id="PTHR33336">
    <property type="entry name" value="QUINOL MONOOXYGENASE YGIN-RELATED"/>
    <property type="match status" value="1"/>
</dbReference>
<feature type="domain" description="ABM" evidence="2">
    <location>
        <begin position="3"/>
        <end position="91"/>
    </location>
</feature>